<name>A0ABT7PJ79_9BACT</name>
<comment type="caution">
    <text evidence="1">The sequence shown here is derived from an EMBL/GenBank/DDBJ whole genome shotgun (WGS) entry which is preliminary data.</text>
</comment>
<reference evidence="1 2" key="1">
    <citation type="submission" date="2023-06" db="EMBL/GenBank/DDBJ databases">
        <title>Roseiconus lacunae JC819 isolated from Gulf of Mannar region, Tamil Nadu.</title>
        <authorList>
            <person name="Pk S."/>
            <person name="Ch S."/>
            <person name="Ch V.R."/>
        </authorList>
    </citation>
    <scope>NUCLEOTIDE SEQUENCE [LARGE SCALE GENOMIC DNA]</scope>
    <source>
        <strain evidence="1 2">JC819</strain>
    </source>
</reference>
<protein>
    <submittedName>
        <fullName evidence="1">Uncharacterized protein</fullName>
    </submittedName>
</protein>
<gene>
    <name evidence="1" type="ORF">QTN89_14020</name>
</gene>
<dbReference type="Proteomes" id="UP001239462">
    <property type="component" value="Unassembled WGS sequence"/>
</dbReference>
<accession>A0ABT7PJ79</accession>
<proteinExistence type="predicted"/>
<dbReference type="EMBL" id="JASZZN010000009">
    <property type="protein sequence ID" value="MDM4016557.1"/>
    <property type="molecule type" value="Genomic_DNA"/>
</dbReference>
<evidence type="ECO:0000313" key="1">
    <source>
        <dbReference type="EMBL" id="MDM4016557.1"/>
    </source>
</evidence>
<sequence>MTSDTTKRRRTTGLIVLASVLFVGSLARARDVLRSGMPWQIRPVQPDTPRSIRQRDDAVGYCFDADAAILLTSGADGLPGRGGEDDNLNGIIDDRSEMGAVPSDDRCLSPADPGYSGAADRDETMVISRGTYVRCDSAERILTHDGWWIGE</sequence>
<organism evidence="1 2">
    <name type="scientific">Roseiconus lacunae</name>
    <dbReference type="NCBI Taxonomy" id="2605694"/>
    <lineage>
        <taxon>Bacteria</taxon>
        <taxon>Pseudomonadati</taxon>
        <taxon>Planctomycetota</taxon>
        <taxon>Planctomycetia</taxon>
        <taxon>Pirellulales</taxon>
        <taxon>Pirellulaceae</taxon>
        <taxon>Roseiconus</taxon>
    </lineage>
</organism>
<keyword evidence="2" id="KW-1185">Reference proteome</keyword>
<dbReference type="RefSeq" id="WP_289164205.1">
    <property type="nucleotide sequence ID" value="NZ_JASZZN010000009.1"/>
</dbReference>
<evidence type="ECO:0000313" key="2">
    <source>
        <dbReference type="Proteomes" id="UP001239462"/>
    </source>
</evidence>